<gene>
    <name evidence="9" type="ORF">NONO_c36820</name>
</gene>
<dbReference type="GO" id="GO:0005886">
    <property type="term" value="C:plasma membrane"/>
    <property type="evidence" value="ECO:0007669"/>
    <property type="project" value="UniProtKB-SubCell"/>
</dbReference>
<keyword evidence="5 7" id="KW-1133">Transmembrane helix</keyword>
<evidence type="ECO:0000256" key="3">
    <source>
        <dbReference type="ARBA" id="ARBA00022475"/>
    </source>
</evidence>
<feature type="domain" description="Major facilitator superfamily (MFS) profile" evidence="8">
    <location>
        <begin position="17"/>
        <end position="463"/>
    </location>
</feature>
<evidence type="ECO:0000256" key="5">
    <source>
        <dbReference type="ARBA" id="ARBA00022989"/>
    </source>
</evidence>
<dbReference type="GO" id="GO:0022857">
    <property type="term" value="F:transmembrane transporter activity"/>
    <property type="evidence" value="ECO:0007669"/>
    <property type="project" value="InterPro"/>
</dbReference>
<dbReference type="InterPro" id="IPR036259">
    <property type="entry name" value="MFS_trans_sf"/>
</dbReference>
<evidence type="ECO:0000256" key="6">
    <source>
        <dbReference type="ARBA" id="ARBA00023136"/>
    </source>
</evidence>
<feature type="transmembrane region" description="Helical" evidence="7">
    <location>
        <begin position="331"/>
        <end position="351"/>
    </location>
</feature>
<organism evidence="9 10">
    <name type="scientific">Nocardia nova SH22a</name>
    <dbReference type="NCBI Taxonomy" id="1415166"/>
    <lineage>
        <taxon>Bacteria</taxon>
        <taxon>Bacillati</taxon>
        <taxon>Actinomycetota</taxon>
        <taxon>Actinomycetes</taxon>
        <taxon>Mycobacteriales</taxon>
        <taxon>Nocardiaceae</taxon>
        <taxon>Nocardia</taxon>
    </lineage>
</organism>
<dbReference type="InterPro" id="IPR005829">
    <property type="entry name" value="Sugar_transporter_CS"/>
</dbReference>
<dbReference type="Gene3D" id="1.20.1250.20">
    <property type="entry name" value="MFS general substrate transporter like domains"/>
    <property type="match status" value="1"/>
</dbReference>
<reference evidence="9 10" key="1">
    <citation type="journal article" date="2014" name="Appl. Environ. Microbiol.">
        <title>Insights into the Microbial Degradation of Rubber and Gutta-Percha by Analysis of the Complete Genome of Nocardia nova SH22a.</title>
        <authorList>
            <person name="Luo Q."/>
            <person name="Hiessl S."/>
            <person name="Poehlein A."/>
            <person name="Daniel R."/>
            <person name="Steinbuchel A."/>
        </authorList>
    </citation>
    <scope>NUCLEOTIDE SEQUENCE [LARGE SCALE GENOMIC DNA]</scope>
    <source>
        <strain evidence="9">SH22a</strain>
    </source>
</reference>
<dbReference type="PROSITE" id="PS50850">
    <property type="entry name" value="MFS"/>
    <property type="match status" value="1"/>
</dbReference>
<feature type="transmembrane region" description="Helical" evidence="7">
    <location>
        <begin position="52"/>
        <end position="71"/>
    </location>
</feature>
<keyword evidence="6 7" id="KW-0472">Membrane</keyword>
<dbReference type="PROSITE" id="PS00216">
    <property type="entry name" value="SUGAR_TRANSPORT_1"/>
    <property type="match status" value="1"/>
</dbReference>
<protein>
    <submittedName>
        <fullName evidence="9">Major facilitator superfamily transporter</fullName>
    </submittedName>
</protein>
<dbReference type="Gene3D" id="1.20.1720.10">
    <property type="entry name" value="Multidrug resistance protein D"/>
    <property type="match status" value="1"/>
</dbReference>
<proteinExistence type="predicted"/>
<name>W5TH40_9NOCA</name>
<feature type="transmembrane region" description="Helical" evidence="7">
    <location>
        <begin position="115"/>
        <end position="133"/>
    </location>
</feature>
<keyword evidence="3" id="KW-1003">Cell membrane</keyword>
<feature type="transmembrane region" description="Helical" evidence="7">
    <location>
        <begin position="171"/>
        <end position="192"/>
    </location>
</feature>
<dbReference type="STRING" id="1415166.NONO_c36820"/>
<dbReference type="OrthoDB" id="7375466at2"/>
<feature type="transmembrane region" description="Helical" evidence="7">
    <location>
        <begin position="83"/>
        <end position="109"/>
    </location>
</feature>
<dbReference type="KEGG" id="nno:NONO_c36820"/>
<dbReference type="EMBL" id="CP006850">
    <property type="protein sequence ID" value="AHH18469.1"/>
    <property type="molecule type" value="Genomic_DNA"/>
</dbReference>
<dbReference type="InterPro" id="IPR020846">
    <property type="entry name" value="MFS_dom"/>
</dbReference>
<keyword evidence="4 7" id="KW-0812">Transmembrane</keyword>
<dbReference type="PANTHER" id="PTHR42718:SF46">
    <property type="entry name" value="BLR6921 PROTEIN"/>
    <property type="match status" value="1"/>
</dbReference>
<evidence type="ECO:0000256" key="4">
    <source>
        <dbReference type="ARBA" id="ARBA00022692"/>
    </source>
</evidence>
<accession>W5TH40</accession>
<feature type="transmembrane region" description="Helical" evidence="7">
    <location>
        <begin position="14"/>
        <end position="40"/>
    </location>
</feature>
<keyword evidence="2" id="KW-0813">Transport</keyword>
<feature type="transmembrane region" description="Helical" evidence="7">
    <location>
        <begin position="204"/>
        <end position="222"/>
    </location>
</feature>
<evidence type="ECO:0000256" key="2">
    <source>
        <dbReference type="ARBA" id="ARBA00022448"/>
    </source>
</evidence>
<feature type="transmembrane region" description="Helical" evidence="7">
    <location>
        <begin position="396"/>
        <end position="421"/>
    </location>
</feature>
<feature type="transmembrane region" description="Helical" evidence="7">
    <location>
        <begin position="234"/>
        <end position="252"/>
    </location>
</feature>
<dbReference type="InterPro" id="IPR011701">
    <property type="entry name" value="MFS"/>
</dbReference>
<dbReference type="RefSeq" id="WP_038550645.1">
    <property type="nucleotide sequence ID" value="NZ_CP006850.1"/>
</dbReference>
<evidence type="ECO:0000256" key="1">
    <source>
        <dbReference type="ARBA" id="ARBA00004651"/>
    </source>
</evidence>
<feature type="transmembrane region" description="Helical" evidence="7">
    <location>
        <begin position="363"/>
        <end position="384"/>
    </location>
</feature>
<dbReference type="PANTHER" id="PTHR42718">
    <property type="entry name" value="MAJOR FACILITATOR SUPERFAMILY MULTIDRUG TRANSPORTER MFSC"/>
    <property type="match status" value="1"/>
</dbReference>
<dbReference type="Pfam" id="PF07690">
    <property type="entry name" value="MFS_1"/>
    <property type="match status" value="1"/>
</dbReference>
<dbReference type="PATRIC" id="fig|1415166.3.peg.3779"/>
<sequence length="480" mass="49845">MTEGGDRSAWTPRLWGILITLCGALFLDGLDLSMIGVALPSIGKDLGLNASTLQWLLSGYVLSYGGLLLLGGRTADLLGRRKVFMAALALFAVASLAGALVSSGPLLVLTRLVKGMAAAFTAPTGLSIITTTFREGPDRNRALSIYTLFGASGFSSGLIFGGVMTGLGWRAIFLLPVPIAVAALVAAAVLLPRDRPAEQGGHDVLGAIASTAAMLLLVFTVVSAPSAGWGSPRTVGSFAAVVILFGAFVVIERRAEYPLLRLGILRSSVLVRTNLAVMALMGSYFSWQFIVTLYLQDTVGWSPLALAMALLPGGLLVASSAPFADRVVDRFGTGPLIVVALVVMSVGYLLFLRVDVAPSYPAVILPTVLLLGFGFAVGSPSLNIQATNGIRDEEQGLAAGLVQTSMQVGGAIALAITTAVIARSQSASTPRAALDGYWPGLVFVTGLGIAGVVISAIHFVRRPQAASRAELPIAVTDRQQ</sequence>
<evidence type="ECO:0000313" key="10">
    <source>
        <dbReference type="Proteomes" id="UP000019150"/>
    </source>
</evidence>
<comment type="subcellular location">
    <subcellularLocation>
        <location evidence="1">Cell membrane</location>
        <topology evidence="1">Multi-pass membrane protein</topology>
    </subcellularLocation>
</comment>
<feature type="transmembrane region" description="Helical" evidence="7">
    <location>
        <begin position="273"/>
        <end position="295"/>
    </location>
</feature>
<dbReference type="AlphaFoldDB" id="W5TH40"/>
<dbReference type="SUPFAM" id="SSF103473">
    <property type="entry name" value="MFS general substrate transporter"/>
    <property type="match status" value="1"/>
</dbReference>
<dbReference type="Proteomes" id="UP000019150">
    <property type="component" value="Chromosome"/>
</dbReference>
<evidence type="ECO:0000313" key="9">
    <source>
        <dbReference type="EMBL" id="AHH18469.1"/>
    </source>
</evidence>
<dbReference type="HOGENOM" id="CLU_000960_28_2_11"/>
<evidence type="ECO:0000256" key="7">
    <source>
        <dbReference type="SAM" id="Phobius"/>
    </source>
</evidence>
<dbReference type="eggNOG" id="COG2814">
    <property type="taxonomic scope" value="Bacteria"/>
</dbReference>
<keyword evidence="10" id="KW-1185">Reference proteome</keyword>
<feature type="transmembrane region" description="Helical" evidence="7">
    <location>
        <begin position="145"/>
        <end position="165"/>
    </location>
</feature>
<evidence type="ECO:0000259" key="8">
    <source>
        <dbReference type="PROSITE" id="PS50850"/>
    </source>
</evidence>
<dbReference type="CDD" id="cd17321">
    <property type="entry name" value="MFS_MMR_MDR_like"/>
    <property type="match status" value="1"/>
</dbReference>
<feature type="transmembrane region" description="Helical" evidence="7">
    <location>
        <begin position="301"/>
        <end position="324"/>
    </location>
</feature>
<feature type="transmembrane region" description="Helical" evidence="7">
    <location>
        <begin position="441"/>
        <end position="460"/>
    </location>
</feature>